<dbReference type="PANTHER" id="PTHR10720:SF0">
    <property type="entry name" value="HEME OXYGENASE"/>
    <property type="match status" value="1"/>
</dbReference>
<dbReference type="GO" id="GO:0004392">
    <property type="term" value="F:heme oxygenase (decyclizing) activity"/>
    <property type="evidence" value="ECO:0007669"/>
    <property type="project" value="InterPro"/>
</dbReference>
<dbReference type="InterPro" id="IPR002051">
    <property type="entry name" value="Haem_Oase"/>
</dbReference>
<evidence type="ECO:0000256" key="1">
    <source>
        <dbReference type="ARBA" id="ARBA00022617"/>
    </source>
</evidence>
<dbReference type="GO" id="GO:0046872">
    <property type="term" value="F:metal ion binding"/>
    <property type="evidence" value="ECO:0007669"/>
    <property type="project" value="UniProtKB-KW"/>
</dbReference>
<feature type="binding site" evidence="4">
    <location>
        <position position="184"/>
    </location>
    <ligand>
        <name>heme b</name>
        <dbReference type="ChEBI" id="CHEBI:60344"/>
    </ligand>
</feature>
<evidence type="ECO:0000256" key="2">
    <source>
        <dbReference type="ARBA" id="ARBA00022723"/>
    </source>
</evidence>
<dbReference type="RefSeq" id="WP_037229444.1">
    <property type="nucleotide sequence ID" value="NZ_CP008947.1"/>
</dbReference>
<dbReference type="Proteomes" id="UP000028488">
    <property type="component" value="Chromosome"/>
</dbReference>
<dbReference type="CDD" id="cd19165">
    <property type="entry name" value="HemeO"/>
    <property type="match status" value="1"/>
</dbReference>
<proteinExistence type="predicted"/>
<evidence type="ECO:0000313" key="6">
    <source>
        <dbReference type="EMBL" id="AII10245.1"/>
    </source>
</evidence>
<dbReference type="GO" id="GO:0042167">
    <property type="term" value="P:heme catabolic process"/>
    <property type="evidence" value="ECO:0007669"/>
    <property type="project" value="TreeGrafter"/>
</dbReference>
<gene>
    <name evidence="6" type="ORF">EP51_38580</name>
</gene>
<dbReference type="SUPFAM" id="SSF48613">
    <property type="entry name" value="Heme oxygenase-like"/>
    <property type="match status" value="1"/>
</dbReference>
<dbReference type="InterPro" id="IPR016084">
    <property type="entry name" value="Haem_Oase-like_multi-hlx"/>
</dbReference>
<dbReference type="GO" id="GO:0006979">
    <property type="term" value="P:response to oxidative stress"/>
    <property type="evidence" value="ECO:0007669"/>
    <property type="project" value="TreeGrafter"/>
</dbReference>
<dbReference type="PIRSF" id="PIRSF000343">
    <property type="entry name" value="Haem_Oase"/>
    <property type="match status" value="1"/>
</dbReference>
<sequence length="228" mass="25797">MTTLNEADAADRRAVGFAERIKTGTDAAHRETEQSRFVGALLAGELTSDGYAELLAQTYLVYRELEDAGRTHTGSPVASPFLHDELLRVPSLEADLEFLRGPSWRETVSALPATTRYVERLREVAYEWPAGFVAHHYIRYMGDLSGGQIIRRMLERAYGYTTDGLQFYIFDEIPKPKVFKDTYRAKLDAAPLSPEDQQRVIDEVNLAYRLNGDLFAALEADIDRYLAR</sequence>
<evidence type="ECO:0000313" key="7">
    <source>
        <dbReference type="Proteomes" id="UP000028488"/>
    </source>
</evidence>
<dbReference type="GO" id="GO:0020037">
    <property type="term" value="F:heme binding"/>
    <property type="evidence" value="ECO:0007669"/>
    <property type="project" value="TreeGrafter"/>
</dbReference>
<organism evidence="6 7">
    <name type="scientific">Rhodococcus opacus</name>
    <name type="common">Nocardia opaca</name>
    <dbReference type="NCBI Taxonomy" id="37919"/>
    <lineage>
        <taxon>Bacteria</taxon>
        <taxon>Bacillati</taxon>
        <taxon>Actinomycetota</taxon>
        <taxon>Actinomycetes</taxon>
        <taxon>Mycobacteriales</taxon>
        <taxon>Nocardiaceae</taxon>
        <taxon>Rhodococcus</taxon>
    </lineage>
</organism>
<feature type="binding site" evidence="4">
    <location>
        <position position="137"/>
    </location>
    <ligand>
        <name>heme b</name>
        <dbReference type="ChEBI" id="CHEBI:60344"/>
    </ligand>
</feature>
<keyword evidence="1 4" id="KW-0349">Heme</keyword>
<dbReference type="EMBL" id="CP008947">
    <property type="protein sequence ID" value="AII10245.1"/>
    <property type="molecule type" value="Genomic_DNA"/>
</dbReference>
<evidence type="ECO:0000256" key="3">
    <source>
        <dbReference type="ARBA" id="ARBA00023004"/>
    </source>
</evidence>
<feature type="binding site" evidence="4">
    <location>
        <position position="22"/>
    </location>
    <ligand>
        <name>heme b</name>
        <dbReference type="ChEBI" id="CHEBI:60344"/>
    </ligand>
</feature>
<dbReference type="eggNOG" id="COG5398">
    <property type="taxonomic scope" value="Bacteria"/>
</dbReference>
<evidence type="ECO:0000256" key="4">
    <source>
        <dbReference type="PIRSR" id="PIRSR000343-1"/>
    </source>
</evidence>
<keyword evidence="3 5" id="KW-0408">Iron</keyword>
<reference evidence="6 7" key="1">
    <citation type="submission" date="2014-07" db="EMBL/GenBank/DDBJ databases">
        <title>Genome Sequence of Rhodococcus opacus Strain R7, a Biodegrader of Mono- and Polycyclic Aromatic Hydrocarbons.</title>
        <authorList>
            <person name="Di Gennaro P."/>
            <person name="Zampolli J."/>
            <person name="Presti I."/>
            <person name="Cappelletti M."/>
            <person name="D'Ursi P."/>
            <person name="Orro A."/>
            <person name="Mezzelani A."/>
            <person name="Milanesi L."/>
        </authorList>
    </citation>
    <scope>NUCLEOTIDE SEQUENCE [LARGE SCALE GENOMIC DNA]</scope>
    <source>
        <strain evidence="6 7">R7</strain>
    </source>
</reference>
<dbReference type="Gene3D" id="1.20.910.10">
    <property type="entry name" value="Heme oxygenase-like"/>
    <property type="match status" value="1"/>
</dbReference>
<dbReference type="Pfam" id="PF01126">
    <property type="entry name" value="Heme_oxygenase"/>
    <property type="match status" value="1"/>
</dbReference>
<keyword evidence="2 5" id="KW-0479">Metal-binding</keyword>
<dbReference type="PRINTS" id="PR00088">
    <property type="entry name" value="HAEMOXYGNASE"/>
</dbReference>
<feature type="binding site" description="axial binding residue" evidence="5">
    <location>
        <position position="29"/>
    </location>
    <ligand>
        <name>heme b</name>
        <dbReference type="ChEBI" id="CHEBI:60344"/>
    </ligand>
    <ligandPart>
        <name>Fe</name>
        <dbReference type="ChEBI" id="CHEBI:18248"/>
    </ligandPart>
</feature>
<dbReference type="PANTHER" id="PTHR10720">
    <property type="entry name" value="HEME OXYGENASE"/>
    <property type="match status" value="1"/>
</dbReference>
<protein>
    <submittedName>
        <fullName evidence="6">Heme oxygenase</fullName>
    </submittedName>
</protein>
<dbReference type="InterPro" id="IPR016053">
    <property type="entry name" value="Haem_Oase-like"/>
</dbReference>
<name>A0A076EVZ9_RHOOP</name>
<evidence type="ECO:0000256" key="5">
    <source>
        <dbReference type="PIRSR" id="PIRSR000343-2"/>
    </source>
</evidence>
<accession>A0A076EVZ9</accession>
<dbReference type="AlphaFoldDB" id="A0A076EVZ9"/>
<dbReference type="GO" id="GO:0006788">
    <property type="term" value="P:heme oxidation"/>
    <property type="evidence" value="ECO:0007669"/>
    <property type="project" value="InterPro"/>
</dbReference>